<feature type="region of interest" description="Disordered" evidence="3">
    <location>
        <begin position="27"/>
        <end position="56"/>
    </location>
</feature>
<feature type="domain" description="Mannosyl-glycoprotein endo-beta-N-acetylglucosamidase-like" evidence="5">
    <location>
        <begin position="97"/>
        <end position="259"/>
    </location>
</feature>
<proteinExistence type="inferred from homology"/>
<dbReference type="PANTHER" id="PTHR33308:SF9">
    <property type="entry name" value="PEPTIDOGLYCAN HYDROLASE FLGJ"/>
    <property type="match status" value="1"/>
</dbReference>
<dbReference type="EMBL" id="DXCM01000010">
    <property type="protein sequence ID" value="HIY91488.1"/>
    <property type="molecule type" value="Genomic_DNA"/>
</dbReference>
<evidence type="ECO:0000259" key="5">
    <source>
        <dbReference type="SMART" id="SM00047"/>
    </source>
</evidence>
<keyword evidence="4" id="KW-0732">Signal</keyword>
<feature type="signal peptide" evidence="4">
    <location>
        <begin position="1"/>
        <end position="29"/>
    </location>
</feature>
<reference evidence="6" key="1">
    <citation type="journal article" date="2021" name="PeerJ">
        <title>Extensive microbial diversity within the chicken gut microbiome revealed by metagenomics and culture.</title>
        <authorList>
            <person name="Gilroy R."/>
            <person name="Ravi A."/>
            <person name="Getino M."/>
            <person name="Pursley I."/>
            <person name="Horton D.L."/>
            <person name="Alikhan N.F."/>
            <person name="Baker D."/>
            <person name="Gharbi K."/>
            <person name="Hall N."/>
            <person name="Watson M."/>
            <person name="Adriaenssens E.M."/>
            <person name="Foster-Nyarko E."/>
            <person name="Jarju S."/>
            <person name="Secka A."/>
            <person name="Antonio M."/>
            <person name="Oren A."/>
            <person name="Chaudhuri R.R."/>
            <person name="La Ragione R."/>
            <person name="Hildebrand F."/>
            <person name="Pallen M.J."/>
        </authorList>
    </citation>
    <scope>NUCLEOTIDE SEQUENCE</scope>
    <source>
        <strain evidence="6">3204</strain>
    </source>
</reference>
<accession>A0A9D2CMY6</accession>
<comment type="caution">
    <text evidence="6">The sequence shown here is derived from an EMBL/GenBank/DDBJ whole genome shotgun (WGS) entry which is preliminary data.</text>
</comment>
<reference evidence="6" key="2">
    <citation type="submission" date="2021-04" db="EMBL/GenBank/DDBJ databases">
        <authorList>
            <person name="Gilroy R."/>
        </authorList>
    </citation>
    <scope>NUCLEOTIDE SEQUENCE</scope>
    <source>
        <strain evidence="6">3204</strain>
    </source>
</reference>
<evidence type="ECO:0000256" key="1">
    <source>
        <dbReference type="ARBA" id="ARBA00010266"/>
    </source>
</evidence>
<keyword evidence="2" id="KW-0378">Hydrolase</keyword>
<dbReference type="InterPro" id="IPR024968">
    <property type="entry name" value="SlpA_C_lactobacillus"/>
</dbReference>
<dbReference type="Gene3D" id="4.10.80.30">
    <property type="entry name" value="DNA polymerase, domain 6"/>
    <property type="match status" value="1"/>
</dbReference>
<feature type="compositionally biased region" description="Acidic residues" evidence="3">
    <location>
        <begin position="34"/>
        <end position="43"/>
    </location>
</feature>
<organism evidence="6 7">
    <name type="scientific">Candidatus Companilactobacillus pullicola</name>
    <dbReference type="NCBI Taxonomy" id="2838523"/>
    <lineage>
        <taxon>Bacteria</taxon>
        <taxon>Bacillati</taxon>
        <taxon>Bacillota</taxon>
        <taxon>Bacilli</taxon>
        <taxon>Lactobacillales</taxon>
        <taxon>Lactobacillaceae</taxon>
        <taxon>Companilactobacillus</taxon>
    </lineage>
</organism>
<sequence length="576" mass="62524">MNKKWVASTALASFLAAVGISSNASPVKAAVSDDNGDQTDDQDQQTSETKDSTVASVMDKSGAPINEDAADAIEANQKAGNSSILPANAVRALTQAGTTKGASTAQQQAYLAKVAPQAQQVASKYNLYASVMIAQSILESTWGTSTLSSQYNNYFGMKGSYQGAYVSMPTKEWSADKGYYTIYDNFRRYPSVYASFADNGDKLRNGIQGNSAFYKGTWRENTTSYKDATAWLQGRYATAPTYASVLNNIIESSNLTQYDGKASTSGTGNENAIEGKQTSLTDVVTITNKNSAHVYLNADPNKIAANRTLDNGTSWATTSKVVKADGTVFYQVSKTEYVKASDVQLESERTNPPVNIADTAIIINNSGSVVYRLPNLKTATNRVLPYQSSWITTKYVMDNSGNKFYFVGNDCYIKATDVSLKSTQSGGDYTKDKVVAYPDIINITANPGAKVYDDKHNLLAVSLSNRTNWKIDQKSTHADGSIWYRVATNQWVSANDVEVKGSNYVTSVTGMAKINYIPGYGVNVYNSPAANNKFTGTRLADGTTWRVTSKQIVDGQTWYKVNAGWVNGKYCIFNAD</sequence>
<dbReference type="InterPro" id="IPR002901">
    <property type="entry name" value="MGlyc_endo_b_GlcNAc-like_dom"/>
</dbReference>
<dbReference type="Pfam" id="PF01832">
    <property type="entry name" value="Glucosaminidase"/>
    <property type="match status" value="1"/>
</dbReference>
<evidence type="ECO:0000256" key="2">
    <source>
        <dbReference type="ARBA" id="ARBA00022801"/>
    </source>
</evidence>
<feature type="chain" id="PRO_5039086194" evidence="4">
    <location>
        <begin position="30"/>
        <end position="576"/>
    </location>
</feature>
<dbReference type="Gene3D" id="1.10.530.10">
    <property type="match status" value="1"/>
</dbReference>
<dbReference type="InterPro" id="IPR051056">
    <property type="entry name" value="Glycosyl_Hydrolase_73"/>
</dbReference>
<comment type="similarity">
    <text evidence="1">Belongs to the glycosyl hydrolase 73 family.</text>
</comment>
<dbReference type="PANTHER" id="PTHR33308">
    <property type="entry name" value="PEPTIDOGLYCAN HYDROLASE FLGJ"/>
    <property type="match status" value="1"/>
</dbReference>
<dbReference type="GO" id="GO:0004040">
    <property type="term" value="F:amidase activity"/>
    <property type="evidence" value="ECO:0007669"/>
    <property type="project" value="InterPro"/>
</dbReference>
<dbReference type="Proteomes" id="UP000824013">
    <property type="component" value="Unassembled WGS sequence"/>
</dbReference>
<gene>
    <name evidence="6" type="ORF">H9820_00935</name>
</gene>
<evidence type="ECO:0000313" key="6">
    <source>
        <dbReference type="EMBL" id="HIY91488.1"/>
    </source>
</evidence>
<dbReference type="Pfam" id="PF03217">
    <property type="entry name" value="SlpA"/>
    <property type="match status" value="1"/>
</dbReference>
<evidence type="ECO:0000256" key="3">
    <source>
        <dbReference type="SAM" id="MobiDB-lite"/>
    </source>
</evidence>
<evidence type="ECO:0000313" key="7">
    <source>
        <dbReference type="Proteomes" id="UP000824013"/>
    </source>
</evidence>
<name>A0A9D2CMY6_9LACO</name>
<dbReference type="AlphaFoldDB" id="A0A9D2CMY6"/>
<protein>
    <submittedName>
        <fullName evidence="6">Glucosaminidase domain-containing protein</fullName>
    </submittedName>
</protein>
<evidence type="ECO:0000256" key="4">
    <source>
        <dbReference type="SAM" id="SignalP"/>
    </source>
</evidence>
<dbReference type="SMART" id="SM00047">
    <property type="entry name" value="LYZ2"/>
    <property type="match status" value="1"/>
</dbReference>